<sequence>MRDDILVTVVSIKPVYEIILGSDECSEVIINFKCVTPLGESDTCAILARYFGDIYFEEGNDDAFIPKGGIFDMHGVIRVPPSEKTELIAGTELSIPVSSSLTRQLISQEYDAEGKESVNEMVDNWIGDLFDKQGNLIIKK</sequence>
<organism evidence="1 2">
    <name type="scientific">Klebsiella pneumoniae</name>
    <dbReference type="NCBI Taxonomy" id="573"/>
    <lineage>
        <taxon>Bacteria</taxon>
        <taxon>Pseudomonadati</taxon>
        <taxon>Pseudomonadota</taxon>
        <taxon>Gammaproteobacteria</taxon>
        <taxon>Enterobacterales</taxon>
        <taxon>Enterobacteriaceae</taxon>
        <taxon>Klebsiella/Raoultella group</taxon>
        <taxon>Klebsiella</taxon>
        <taxon>Klebsiella pneumoniae complex</taxon>
    </lineage>
</organism>
<proteinExistence type="predicted"/>
<dbReference type="Proteomes" id="UP000250675">
    <property type="component" value="Unassembled WGS sequence"/>
</dbReference>
<evidence type="ECO:0000313" key="2">
    <source>
        <dbReference type="Proteomes" id="UP000250675"/>
    </source>
</evidence>
<dbReference type="AlphaFoldDB" id="A0A2X3D6F8"/>
<protein>
    <submittedName>
        <fullName evidence="1">Uncharacterized protein</fullName>
    </submittedName>
</protein>
<gene>
    <name evidence="1" type="ORF">NCTC9645_01670</name>
</gene>
<accession>A0A2X3D6F8</accession>
<dbReference type="EMBL" id="UASO01000004">
    <property type="protein sequence ID" value="SQC20593.1"/>
    <property type="molecule type" value="Genomic_DNA"/>
</dbReference>
<name>A0A2X3D6F8_KLEPN</name>
<reference evidence="1 2" key="1">
    <citation type="submission" date="2018-06" db="EMBL/GenBank/DDBJ databases">
        <authorList>
            <consortium name="Pathogen Informatics"/>
            <person name="Doyle S."/>
        </authorList>
    </citation>
    <scope>NUCLEOTIDE SEQUENCE [LARGE SCALE GENOMIC DNA]</scope>
    <source>
        <strain evidence="1 2">NCTC9645</strain>
    </source>
</reference>
<evidence type="ECO:0000313" key="1">
    <source>
        <dbReference type="EMBL" id="SQC20593.1"/>
    </source>
</evidence>